<gene>
    <name evidence="2" type="ORF">L21TH_0067</name>
</gene>
<dbReference type="eggNOG" id="COG1633">
    <property type="taxonomic scope" value="Bacteria"/>
</dbReference>
<dbReference type="OrthoDB" id="1926194at2"/>
<evidence type="ECO:0000259" key="1">
    <source>
        <dbReference type="Pfam" id="PF02915"/>
    </source>
</evidence>
<dbReference type="Gene3D" id="1.20.1260.10">
    <property type="match status" value="1"/>
</dbReference>
<dbReference type="Pfam" id="PF02915">
    <property type="entry name" value="Rubrerythrin"/>
    <property type="match status" value="1"/>
</dbReference>
<dbReference type="GO" id="GO:0046872">
    <property type="term" value="F:metal ion binding"/>
    <property type="evidence" value="ECO:0007669"/>
    <property type="project" value="InterPro"/>
</dbReference>
<dbReference type="EMBL" id="ARZA01000008">
    <property type="protein sequence ID" value="EOD01849.1"/>
    <property type="molecule type" value="Genomic_DNA"/>
</dbReference>
<feature type="domain" description="Rubrerythrin diiron-binding" evidence="1">
    <location>
        <begin position="64"/>
        <end position="180"/>
    </location>
</feature>
<evidence type="ECO:0000313" key="2">
    <source>
        <dbReference type="EMBL" id="EOD01849.1"/>
    </source>
</evidence>
<dbReference type="RefSeq" id="WP_006305624.1">
    <property type="nucleotide sequence ID" value="NZ_ARZA01000008.1"/>
</dbReference>
<protein>
    <recommendedName>
        <fullName evidence="1">Rubrerythrin diiron-binding domain-containing protein</fullName>
    </recommendedName>
</protein>
<dbReference type="InterPro" id="IPR009078">
    <property type="entry name" value="Ferritin-like_SF"/>
</dbReference>
<dbReference type="InterPro" id="IPR003251">
    <property type="entry name" value="Rr_diiron-bd_dom"/>
</dbReference>
<name>R1CZ44_9FIRM</name>
<keyword evidence="3" id="KW-1185">Reference proteome</keyword>
<dbReference type="InterPro" id="IPR012347">
    <property type="entry name" value="Ferritin-like"/>
</dbReference>
<proteinExistence type="predicted"/>
<evidence type="ECO:0000313" key="3">
    <source>
        <dbReference type="Proteomes" id="UP000013378"/>
    </source>
</evidence>
<reference evidence="2 3" key="1">
    <citation type="journal article" date="2015" name="Geomicrobiol. J.">
        <title>Caldisalinibacter kiritimatiensis gen. nov., sp. nov., a moderately thermohalophilic thiosulfate-reducing bacterium from a hypersaline microbial mat.</title>
        <authorList>
            <person name="Ben Hania W."/>
            <person name="Joseph M."/>
            <person name="Fiebig A."/>
            <person name="Bunk B."/>
            <person name="Klenk H.-P."/>
            <person name="Fardeau M.-L."/>
            <person name="Spring S."/>
        </authorList>
    </citation>
    <scope>NUCLEOTIDE SEQUENCE [LARGE SCALE GENOMIC DNA]</scope>
    <source>
        <strain evidence="2 3">L21-TH-D2</strain>
    </source>
</reference>
<organism evidence="2 3">
    <name type="scientific">Caldisalinibacter kiritimatiensis</name>
    <dbReference type="NCBI Taxonomy" id="1304284"/>
    <lineage>
        <taxon>Bacteria</taxon>
        <taxon>Bacillati</taxon>
        <taxon>Bacillota</taxon>
        <taxon>Tissierellia</taxon>
        <taxon>Tissierellales</taxon>
        <taxon>Thermohalobacteraceae</taxon>
        <taxon>Caldisalinibacter</taxon>
    </lineage>
</organism>
<comment type="caution">
    <text evidence="2">The sequence shown here is derived from an EMBL/GenBank/DDBJ whole genome shotgun (WGS) entry which is preliminary data.</text>
</comment>
<dbReference type="Proteomes" id="UP000013378">
    <property type="component" value="Unassembled WGS sequence"/>
</dbReference>
<dbReference type="AlphaFoldDB" id="R1CZ44"/>
<dbReference type="GO" id="GO:0016491">
    <property type="term" value="F:oxidoreductase activity"/>
    <property type="evidence" value="ECO:0007669"/>
    <property type="project" value="InterPro"/>
</dbReference>
<dbReference type="SUPFAM" id="SSF47240">
    <property type="entry name" value="Ferritin-like"/>
    <property type="match status" value="1"/>
</dbReference>
<sequence length="183" mass="21398">MICLICGMKVTSRSFDFNKYSFIEKNTEQEIINCPFCGVSKVYLDNQKNVYNVEKSLLDKQTIKILDNAMKLEVYNGEFYEEASKLAKSESLKKMFKDLSNIEFMHAKVHKRLGGFSELPKLHKPDYTRHNTDKLLLEEANKREEHAVLFYMRNMSKVSSEIVKKVFKALSEVEKQHIDLTNK</sequence>
<dbReference type="STRING" id="1304284.L21TH_0067"/>
<accession>R1CZ44</accession>
<dbReference type="Gene3D" id="1.20.5.420">
    <property type="entry name" value="Immunoglobulin FC, subunit C"/>
    <property type="match status" value="1"/>
</dbReference>
<dbReference type="CDD" id="cd01045">
    <property type="entry name" value="Ferritin_like_AB"/>
    <property type="match status" value="1"/>
</dbReference>